<comment type="caution">
    <text evidence="2">The sequence shown here is derived from an EMBL/GenBank/DDBJ whole genome shotgun (WGS) entry which is preliminary data.</text>
</comment>
<evidence type="ECO:0008006" key="4">
    <source>
        <dbReference type="Google" id="ProtNLM"/>
    </source>
</evidence>
<dbReference type="Gene3D" id="3.60.20.10">
    <property type="entry name" value="Glutamine Phosphoribosylpyrophosphate, subunit 1, domain 1"/>
    <property type="match status" value="1"/>
</dbReference>
<dbReference type="AlphaFoldDB" id="A0AAD3CIY6"/>
<dbReference type="InterPro" id="IPR001353">
    <property type="entry name" value="Proteasome_sua/b"/>
</dbReference>
<name>A0AAD3CIY6_9STRA</name>
<dbReference type="Proteomes" id="UP001054902">
    <property type="component" value="Unassembled WGS sequence"/>
</dbReference>
<dbReference type="PROSITE" id="PS51257">
    <property type="entry name" value="PROKAR_LIPOPROTEIN"/>
    <property type="match status" value="1"/>
</dbReference>
<keyword evidence="1" id="KW-0732">Signal</keyword>
<dbReference type="EMBL" id="BLLK01000022">
    <property type="protein sequence ID" value="GFH46733.1"/>
    <property type="molecule type" value="Genomic_DNA"/>
</dbReference>
<dbReference type="GO" id="GO:0051603">
    <property type="term" value="P:proteolysis involved in protein catabolic process"/>
    <property type="evidence" value="ECO:0007669"/>
    <property type="project" value="InterPro"/>
</dbReference>
<organism evidence="2 3">
    <name type="scientific">Chaetoceros tenuissimus</name>
    <dbReference type="NCBI Taxonomy" id="426638"/>
    <lineage>
        <taxon>Eukaryota</taxon>
        <taxon>Sar</taxon>
        <taxon>Stramenopiles</taxon>
        <taxon>Ochrophyta</taxon>
        <taxon>Bacillariophyta</taxon>
        <taxon>Coscinodiscophyceae</taxon>
        <taxon>Chaetocerotophycidae</taxon>
        <taxon>Chaetocerotales</taxon>
        <taxon>Chaetocerotaceae</taxon>
        <taxon>Chaetoceros</taxon>
    </lineage>
</organism>
<protein>
    <recommendedName>
        <fullName evidence="4">Proteasome subunit beta</fullName>
    </recommendedName>
</protein>
<evidence type="ECO:0000256" key="1">
    <source>
        <dbReference type="SAM" id="SignalP"/>
    </source>
</evidence>
<keyword evidence="3" id="KW-1185">Reference proteome</keyword>
<feature type="chain" id="PRO_5042173023" description="Proteasome subunit beta" evidence="1">
    <location>
        <begin position="25"/>
        <end position="307"/>
    </location>
</feature>
<evidence type="ECO:0000313" key="3">
    <source>
        <dbReference type="Proteomes" id="UP001054902"/>
    </source>
</evidence>
<dbReference type="Pfam" id="PF00227">
    <property type="entry name" value="Proteasome"/>
    <property type="match status" value="1"/>
</dbReference>
<feature type="signal peptide" evidence="1">
    <location>
        <begin position="1"/>
        <end position="24"/>
    </location>
</feature>
<dbReference type="SUPFAM" id="SSF56235">
    <property type="entry name" value="N-terminal nucleophile aminohydrolases (Ntn hydrolases)"/>
    <property type="match status" value="1"/>
</dbReference>
<gene>
    <name evidence="2" type="ORF">CTEN210_03207</name>
</gene>
<evidence type="ECO:0000313" key="2">
    <source>
        <dbReference type="EMBL" id="GFH46733.1"/>
    </source>
</evidence>
<reference evidence="2 3" key="1">
    <citation type="journal article" date="2021" name="Sci. Rep.">
        <title>The genome of the diatom Chaetoceros tenuissimus carries an ancient integrated fragment of an extant virus.</title>
        <authorList>
            <person name="Hongo Y."/>
            <person name="Kimura K."/>
            <person name="Takaki Y."/>
            <person name="Yoshida Y."/>
            <person name="Baba S."/>
            <person name="Kobayashi G."/>
            <person name="Nagasaki K."/>
            <person name="Hano T."/>
            <person name="Tomaru Y."/>
        </authorList>
    </citation>
    <scope>NUCLEOTIDE SEQUENCE [LARGE SCALE GENOMIC DNA]</scope>
    <source>
        <strain evidence="2 3">NIES-3715</strain>
    </source>
</reference>
<sequence>MQQSQKLLCLIFAVASSACYFVKASAAGQETLIGIRGKDFIVLGADSSSASSITLTSSQVDKIKILSNPFPNSEYGSLSVQRSRLTTPIAVASAGENADCERLVGQLALHVTQTEYENGLGSDVQSLFHRSFNDESSGEDIVGLDAESVAFFARSMIAKAMRTRSRMNACALIAGMIPKRIDHDSSHSDISYNERIQSQIKLATKQGIDESDKIALTNSDKEQGGLEPKLFWLDEYGALQTLDYGSHGLGSNFCLSILDRNYRKDMTREEAVKLINDCFEQLNTRYVINSPQKPCIKCIDETTCKVY</sequence>
<dbReference type="InterPro" id="IPR029055">
    <property type="entry name" value="Ntn_hydrolases_N"/>
</dbReference>
<accession>A0AAD3CIY6</accession>
<proteinExistence type="predicted"/>
<dbReference type="GO" id="GO:0005839">
    <property type="term" value="C:proteasome core complex"/>
    <property type="evidence" value="ECO:0007669"/>
    <property type="project" value="InterPro"/>
</dbReference>